<evidence type="ECO:0000259" key="2">
    <source>
        <dbReference type="SMART" id="SM01063"/>
    </source>
</evidence>
<name>A0A151ZDR3_TIELA</name>
<evidence type="ECO:0000256" key="1">
    <source>
        <dbReference type="SAM" id="SignalP"/>
    </source>
</evidence>
<dbReference type="Proteomes" id="UP000076078">
    <property type="component" value="Unassembled WGS sequence"/>
</dbReference>
<comment type="caution">
    <text evidence="3">The sequence shown here is derived from an EMBL/GenBank/DDBJ whole genome shotgun (WGS) entry which is preliminary data.</text>
</comment>
<evidence type="ECO:0000313" key="3">
    <source>
        <dbReference type="EMBL" id="KYQ92102.1"/>
    </source>
</evidence>
<dbReference type="OMA" id="LNIECEL"/>
<dbReference type="Pfam" id="PF09478">
    <property type="entry name" value="CBM49"/>
    <property type="match status" value="1"/>
</dbReference>
<feature type="domain" description="Carbohydrate binding" evidence="2">
    <location>
        <begin position="181"/>
        <end position="266"/>
    </location>
</feature>
<dbReference type="AlphaFoldDB" id="A0A151ZDR3"/>
<reference evidence="3 4" key="1">
    <citation type="submission" date="2015-12" db="EMBL/GenBank/DDBJ databases">
        <title>Dictyostelia acquired genes for synthesis and detection of signals that induce cell-type specialization by lateral gene transfer from prokaryotes.</title>
        <authorList>
            <person name="Gloeckner G."/>
            <person name="Schaap P."/>
        </authorList>
    </citation>
    <scope>NUCLEOTIDE SEQUENCE [LARGE SCALE GENOMIC DNA]</scope>
    <source>
        <strain evidence="3 4">TK</strain>
    </source>
</reference>
<dbReference type="InParanoid" id="A0A151ZDR3"/>
<accession>A0A151ZDR3</accession>
<feature type="signal peptide" evidence="1">
    <location>
        <begin position="1"/>
        <end position="18"/>
    </location>
</feature>
<dbReference type="FunCoup" id="A0A151ZDR3">
    <property type="interactions" value="371"/>
</dbReference>
<keyword evidence="4" id="KW-1185">Reference proteome</keyword>
<dbReference type="PANTHER" id="PTHR38746:SF2">
    <property type="entry name" value="CARBOHYDRATE BINDING DOMAIN-CONTAINING PROTEIN"/>
    <property type="match status" value="1"/>
</dbReference>
<protein>
    <recommendedName>
        <fullName evidence="2">Carbohydrate binding domain-containing protein</fullName>
    </recommendedName>
</protein>
<dbReference type="OrthoDB" id="22265at2759"/>
<dbReference type="InterPro" id="IPR019028">
    <property type="entry name" value="CBM_49"/>
</dbReference>
<sequence>MKITSIIVVIGMISMCYGQQTCSDLLLPYFISGTQVGIEWIKMTQDGQVSYAQGNSLYDTSFNINLANTDSYTGISNQAITCFNEKMQPFAIDKTIINFGDPASFTITRDGDVKINSVSLGTSQFKLTHCKNNIFSGFDDFGQLFSFVFNKGTKLPLLGQACTGPTIPPTNGPGNPPTDRVRFDTQLISQWNENGQNYYQFSTNIVNIGNTDITTLVFVQNALELRDPSSIYGVAVITIYQYSLPSYLKSIAPGNTHNFGYIAKSSVPPTFTVQNIYP</sequence>
<gene>
    <name evidence="3" type="ORF">DLAC_06941</name>
</gene>
<keyword evidence="1" id="KW-0732">Signal</keyword>
<proteinExistence type="predicted"/>
<feature type="chain" id="PRO_5007593167" description="Carbohydrate binding domain-containing protein" evidence="1">
    <location>
        <begin position="19"/>
        <end position="278"/>
    </location>
</feature>
<evidence type="ECO:0000313" key="4">
    <source>
        <dbReference type="Proteomes" id="UP000076078"/>
    </source>
</evidence>
<dbReference type="SMART" id="SM01063">
    <property type="entry name" value="CBM49"/>
    <property type="match status" value="1"/>
</dbReference>
<dbReference type="GO" id="GO:0030246">
    <property type="term" value="F:carbohydrate binding"/>
    <property type="evidence" value="ECO:0007669"/>
    <property type="project" value="InterPro"/>
</dbReference>
<organism evidence="3 4">
    <name type="scientific">Tieghemostelium lacteum</name>
    <name type="common">Slime mold</name>
    <name type="synonym">Dictyostelium lacteum</name>
    <dbReference type="NCBI Taxonomy" id="361077"/>
    <lineage>
        <taxon>Eukaryota</taxon>
        <taxon>Amoebozoa</taxon>
        <taxon>Evosea</taxon>
        <taxon>Eumycetozoa</taxon>
        <taxon>Dictyostelia</taxon>
        <taxon>Dictyosteliales</taxon>
        <taxon>Raperosteliaceae</taxon>
        <taxon>Tieghemostelium</taxon>
    </lineage>
</organism>
<dbReference type="EMBL" id="LODT01000031">
    <property type="protein sequence ID" value="KYQ92102.1"/>
    <property type="molecule type" value="Genomic_DNA"/>
</dbReference>
<dbReference type="PANTHER" id="PTHR38746">
    <property type="entry name" value="CBM49 DOMAIN-CONTAINING PROTEIN-RELATED"/>
    <property type="match status" value="1"/>
</dbReference>